<dbReference type="Pfam" id="PF01636">
    <property type="entry name" value="APH"/>
    <property type="match status" value="1"/>
</dbReference>
<dbReference type="Pfam" id="PF13671">
    <property type="entry name" value="AAA_33"/>
    <property type="match status" value="1"/>
</dbReference>
<evidence type="ECO:0000259" key="1">
    <source>
        <dbReference type="Pfam" id="PF01636"/>
    </source>
</evidence>
<name>A0ABU0F951_9HYPH</name>
<dbReference type="RefSeq" id="WP_307422783.1">
    <property type="nucleotide sequence ID" value="NZ_JAUSVK010000001.1"/>
</dbReference>
<keyword evidence="2" id="KW-0808">Transferase</keyword>
<dbReference type="InterPro" id="IPR002575">
    <property type="entry name" value="Aminoglycoside_PTrfase"/>
</dbReference>
<keyword evidence="2" id="KW-0418">Kinase</keyword>
<dbReference type="EMBL" id="JAUSVK010000001">
    <property type="protein sequence ID" value="MDQ0391056.1"/>
    <property type="molecule type" value="Genomic_DNA"/>
</dbReference>
<feature type="domain" description="Aminoglycoside phosphotransferase" evidence="1">
    <location>
        <begin position="111"/>
        <end position="258"/>
    </location>
</feature>
<dbReference type="InterPro" id="IPR011009">
    <property type="entry name" value="Kinase-like_dom_sf"/>
</dbReference>
<gene>
    <name evidence="2" type="ORF">J3R73_000848</name>
</gene>
<sequence>MVADQSEVIEFLCAPDTYGVAGPVKRIDTHGAVVFLAGEHAYKLKRAVLFPFMDFSTIARRRDACEKEIEINRPNAPGIYLDAVPITRRNGRLQLDGDGEAVDWVVRMRRFDESQTLDRVADVAPLEPPLLAAVAQVIFQSHRRAPLRDGRAAAASLERYIAQNDEALRESPALFGADEVDRLTQAAKEAFNACRPLLIERGEAGLVRRCHGDLHLRNIALISGKPVLFDAIEFDDAIATCDVLYDLAFLLMDLWSRGLHQAANFVMNRYLWAAGEEAHLAGLKALPLFLGIRASLRAKIAAAAAPLQPRDRAGAMEDEARHYFKLAMGFLVGAPPRLVAIGGLSGTGKSTLAAALAPFIGTAPGAVILRSDIERKRLAGVPEKERLPAAAYTPAASAVVYETLNRKAHLVIEAGYSVILDAVHGQFPERNVVEGIASHAGVPFTGFWLDAPVPVMIQRVTERSNDASDADPAVVRAQVSHDLGLISWHRLDSTFTPAAVVDEALSILALKREAHAGPAAWGCGRACLEAAAFRARPLM</sequence>
<reference evidence="2 3" key="1">
    <citation type="submission" date="2023-07" db="EMBL/GenBank/DDBJ databases">
        <title>Genomic Encyclopedia of Type Strains, Phase IV (KMG-IV): sequencing the most valuable type-strain genomes for metagenomic binning, comparative biology and taxonomic classification.</title>
        <authorList>
            <person name="Goeker M."/>
        </authorList>
    </citation>
    <scope>NUCLEOTIDE SEQUENCE [LARGE SCALE GENOMIC DNA]</scope>
    <source>
        <strain evidence="2 3">DSM 5896</strain>
    </source>
</reference>
<keyword evidence="3" id="KW-1185">Reference proteome</keyword>
<dbReference type="PANTHER" id="PTHR43883">
    <property type="entry name" value="SLR0207 PROTEIN"/>
    <property type="match status" value="1"/>
</dbReference>
<organism evidence="2 3">
    <name type="scientific">Labrys monachus</name>
    <dbReference type="NCBI Taxonomy" id="217067"/>
    <lineage>
        <taxon>Bacteria</taxon>
        <taxon>Pseudomonadati</taxon>
        <taxon>Pseudomonadota</taxon>
        <taxon>Alphaproteobacteria</taxon>
        <taxon>Hyphomicrobiales</taxon>
        <taxon>Xanthobacteraceae</taxon>
        <taxon>Labrys</taxon>
    </lineage>
</organism>
<evidence type="ECO:0000313" key="2">
    <source>
        <dbReference type="EMBL" id="MDQ0391056.1"/>
    </source>
</evidence>
<dbReference type="Gene3D" id="3.40.50.300">
    <property type="entry name" value="P-loop containing nucleotide triphosphate hydrolases"/>
    <property type="match status" value="1"/>
</dbReference>
<dbReference type="InterPro" id="IPR052732">
    <property type="entry name" value="Cell-binding_unc_protein"/>
</dbReference>
<evidence type="ECO:0000313" key="3">
    <source>
        <dbReference type="Proteomes" id="UP001237448"/>
    </source>
</evidence>
<dbReference type="Proteomes" id="UP001237448">
    <property type="component" value="Unassembled WGS sequence"/>
</dbReference>
<accession>A0ABU0F951</accession>
<dbReference type="SUPFAM" id="SSF56112">
    <property type="entry name" value="Protein kinase-like (PK-like)"/>
    <property type="match status" value="1"/>
</dbReference>
<dbReference type="GO" id="GO:0016301">
    <property type="term" value="F:kinase activity"/>
    <property type="evidence" value="ECO:0007669"/>
    <property type="project" value="UniProtKB-KW"/>
</dbReference>
<dbReference type="InterPro" id="IPR027417">
    <property type="entry name" value="P-loop_NTPase"/>
</dbReference>
<comment type="caution">
    <text evidence="2">The sequence shown here is derived from an EMBL/GenBank/DDBJ whole genome shotgun (WGS) entry which is preliminary data.</text>
</comment>
<proteinExistence type="predicted"/>
<dbReference type="SUPFAM" id="SSF52540">
    <property type="entry name" value="P-loop containing nucleoside triphosphate hydrolases"/>
    <property type="match status" value="1"/>
</dbReference>
<protein>
    <submittedName>
        <fullName evidence="2">Aminoglycoside phosphotransferase family enzyme/predicted kinase</fullName>
    </submittedName>
</protein>
<dbReference type="PANTHER" id="PTHR43883:SF1">
    <property type="entry name" value="GLUCONOKINASE"/>
    <property type="match status" value="1"/>
</dbReference>